<reference evidence="1 2" key="1">
    <citation type="submission" date="2021-06" db="EMBL/GenBank/DDBJ databases">
        <authorList>
            <person name="Lee D.H."/>
        </authorList>
    </citation>
    <scope>NUCLEOTIDE SEQUENCE [LARGE SCALE GENOMIC DNA]</scope>
    <source>
        <strain evidence="1 2">MMS21-HV4-11</strain>
    </source>
</reference>
<protein>
    <submittedName>
        <fullName evidence="1">Phytanoyl-CoA dioxygenase family protein</fullName>
    </submittedName>
</protein>
<keyword evidence="2" id="KW-1185">Reference proteome</keyword>
<keyword evidence="1" id="KW-0223">Dioxygenase</keyword>
<dbReference type="PANTHER" id="PTHR20883:SF49">
    <property type="entry name" value="PHYTANOYL-COA DIOXYGENASE"/>
    <property type="match status" value="1"/>
</dbReference>
<proteinExistence type="predicted"/>
<keyword evidence="1" id="KW-0560">Oxidoreductase</keyword>
<gene>
    <name evidence="1" type="ORF">KQ910_00010</name>
</gene>
<dbReference type="GO" id="GO:0051213">
    <property type="term" value="F:dioxygenase activity"/>
    <property type="evidence" value="ECO:0007669"/>
    <property type="project" value="UniProtKB-KW"/>
</dbReference>
<dbReference type="Pfam" id="PF05721">
    <property type="entry name" value="PhyH"/>
    <property type="match status" value="1"/>
</dbReference>
<name>A0ABS6IE75_9HYPH</name>
<evidence type="ECO:0000313" key="2">
    <source>
        <dbReference type="Proteomes" id="UP000727907"/>
    </source>
</evidence>
<dbReference type="EMBL" id="JAHOPB010000001">
    <property type="protein sequence ID" value="MBU8872119.1"/>
    <property type="molecule type" value="Genomic_DNA"/>
</dbReference>
<accession>A0ABS6IE75</accession>
<comment type="caution">
    <text evidence="1">The sequence shown here is derived from an EMBL/GenBank/DDBJ whole genome shotgun (WGS) entry which is preliminary data.</text>
</comment>
<organism evidence="1 2">
    <name type="scientific">Reyranella humidisoli</name>
    <dbReference type="NCBI Taxonomy" id="2849149"/>
    <lineage>
        <taxon>Bacteria</taxon>
        <taxon>Pseudomonadati</taxon>
        <taxon>Pseudomonadota</taxon>
        <taxon>Alphaproteobacteria</taxon>
        <taxon>Hyphomicrobiales</taxon>
        <taxon>Reyranellaceae</taxon>
        <taxon>Reyranella</taxon>
    </lineage>
</organism>
<dbReference type="PANTHER" id="PTHR20883">
    <property type="entry name" value="PHYTANOYL-COA DIOXYGENASE DOMAIN CONTAINING 1"/>
    <property type="match status" value="1"/>
</dbReference>
<evidence type="ECO:0000313" key="1">
    <source>
        <dbReference type="EMBL" id="MBU8872119.1"/>
    </source>
</evidence>
<dbReference type="RefSeq" id="WP_216955589.1">
    <property type="nucleotide sequence ID" value="NZ_JAHOPB010000001.1"/>
</dbReference>
<dbReference type="InterPro" id="IPR008775">
    <property type="entry name" value="Phytyl_CoA_dOase-like"/>
</dbReference>
<dbReference type="Proteomes" id="UP000727907">
    <property type="component" value="Unassembled WGS sequence"/>
</dbReference>
<sequence>MPMPTDAEIARFRDDGAVCLRNAIPLEWIERMRAAVDDDMASPGPMVRINTPQGAPGLFFVDFQLWQRHPAARAFVYESPAREIVARLMGSKEVIYYHDHLLVKEPGTQERTPWHHDQPYYPIDGEQVVSLWTPLDPVDRATCVEYVKGSHRWGRWFQPKFFKQGGVDLQVQDSRFEPLPDLDAERGQHEFLAWDMEPGDVIAFHALTLHGASGNRSTARRRRAWATRWCGDDARYGARAGQISPPIEGHGLKPGDRLECETFPKVWPA</sequence>